<name>A0AA39Z7J3_9PEZI</name>
<dbReference type="Gene3D" id="3.80.10.10">
    <property type="entry name" value="Ribonuclease Inhibitor"/>
    <property type="match status" value="1"/>
</dbReference>
<evidence type="ECO:0000256" key="1">
    <source>
        <dbReference type="SAM" id="MobiDB-lite"/>
    </source>
</evidence>
<keyword evidence="3" id="KW-1185">Reference proteome</keyword>
<dbReference type="EMBL" id="JAULSY010000116">
    <property type="protein sequence ID" value="KAK0665134.1"/>
    <property type="molecule type" value="Genomic_DNA"/>
</dbReference>
<evidence type="ECO:0000313" key="2">
    <source>
        <dbReference type="EMBL" id="KAK0665134.1"/>
    </source>
</evidence>
<feature type="compositionally biased region" description="Low complexity" evidence="1">
    <location>
        <begin position="444"/>
        <end position="467"/>
    </location>
</feature>
<organism evidence="2 3">
    <name type="scientific">Cercophora samala</name>
    <dbReference type="NCBI Taxonomy" id="330535"/>
    <lineage>
        <taxon>Eukaryota</taxon>
        <taxon>Fungi</taxon>
        <taxon>Dikarya</taxon>
        <taxon>Ascomycota</taxon>
        <taxon>Pezizomycotina</taxon>
        <taxon>Sordariomycetes</taxon>
        <taxon>Sordariomycetidae</taxon>
        <taxon>Sordariales</taxon>
        <taxon>Lasiosphaeriaceae</taxon>
        <taxon>Cercophora</taxon>
    </lineage>
</organism>
<sequence>MDLLPVELVRIVYQYCDLPTVRALRLVSTKLADIGYDYLLPDHLTAVEWRDDVQRLHSIARHDRLRGKPRSLVFHLARIDVGRAQETISLHQWLRHREGHDFVQEAWTSYHKLEERAALVAPLHTRQPMLEASLKLLPNLEVLDINFTKNPYGIAFFDEVFQHHHCRKHDRIRASKDLDSILSALPHTRLQSLSIDQVPLELFRHADTRQRWLDCAPTFAGLSRLDLVLDVPRQMGPASRSRAINGLARVLQSASNITHLRLAFHTYHAPAEKFELSFRALFADDFTYKKLTDLKLEGISCSEEDLKSFLLRHSPTLERLRLGGRGLAKPLELSIGGIHLHNGRWRSLFAGLKENLGALQRFHLEGDIESGDAFTRTREVWDFLPVVSDDWNTVHQEDEFEGWYKKSGPPRCKENFDSLGLERFLIAGGPWPMFIKYGNTSAYPSPYSSPGQSGSSSPVDSPSPASSGTFSTFGSPAPSV</sequence>
<dbReference type="AlphaFoldDB" id="A0AA39Z7J3"/>
<dbReference type="InterPro" id="IPR032675">
    <property type="entry name" value="LRR_dom_sf"/>
</dbReference>
<dbReference type="SUPFAM" id="SSF52047">
    <property type="entry name" value="RNI-like"/>
    <property type="match status" value="1"/>
</dbReference>
<accession>A0AA39Z7J3</accession>
<feature type="region of interest" description="Disordered" evidence="1">
    <location>
        <begin position="444"/>
        <end position="480"/>
    </location>
</feature>
<reference evidence="2" key="1">
    <citation type="submission" date="2023-06" db="EMBL/GenBank/DDBJ databases">
        <title>Genome-scale phylogeny and comparative genomics of the fungal order Sordariales.</title>
        <authorList>
            <consortium name="Lawrence Berkeley National Laboratory"/>
            <person name="Hensen N."/>
            <person name="Bonometti L."/>
            <person name="Westerberg I."/>
            <person name="Brannstrom I.O."/>
            <person name="Guillou S."/>
            <person name="Cros-Aarteil S."/>
            <person name="Calhoun S."/>
            <person name="Haridas S."/>
            <person name="Kuo A."/>
            <person name="Mondo S."/>
            <person name="Pangilinan J."/>
            <person name="Riley R."/>
            <person name="Labutti K."/>
            <person name="Andreopoulos B."/>
            <person name="Lipzen A."/>
            <person name="Chen C."/>
            <person name="Yanf M."/>
            <person name="Daum C."/>
            <person name="Ng V."/>
            <person name="Clum A."/>
            <person name="Steindorff A."/>
            <person name="Ohm R."/>
            <person name="Martin F."/>
            <person name="Silar P."/>
            <person name="Natvig D."/>
            <person name="Lalanne C."/>
            <person name="Gautier V."/>
            <person name="Ament-Velasquez S.L."/>
            <person name="Kruys A."/>
            <person name="Hutchinson M.I."/>
            <person name="Powell A.J."/>
            <person name="Barry K."/>
            <person name="Miller A.N."/>
            <person name="Grigoriev I.V."/>
            <person name="Debuchy R."/>
            <person name="Gladieux P."/>
            <person name="Thoren M.H."/>
            <person name="Johannesson H."/>
        </authorList>
    </citation>
    <scope>NUCLEOTIDE SEQUENCE</scope>
    <source>
        <strain evidence="2">CBS 307.81</strain>
    </source>
</reference>
<gene>
    <name evidence="2" type="ORF">QBC41DRAFT_17052</name>
</gene>
<comment type="caution">
    <text evidence="2">The sequence shown here is derived from an EMBL/GenBank/DDBJ whole genome shotgun (WGS) entry which is preliminary data.</text>
</comment>
<protein>
    <recommendedName>
        <fullName evidence="4">F-box domain-containing protein</fullName>
    </recommendedName>
</protein>
<evidence type="ECO:0008006" key="4">
    <source>
        <dbReference type="Google" id="ProtNLM"/>
    </source>
</evidence>
<dbReference type="Proteomes" id="UP001174997">
    <property type="component" value="Unassembled WGS sequence"/>
</dbReference>
<evidence type="ECO:0000313" key="3">
    <source>
        <dbReference type="Proteomes" id="UP001174997"/>
    </source>
</evidence>
<proteinExistence type="predicted"/>